<accession>A0A1A8SJT6</accession>
<dbReference type="AlphaFoldDB" id="A0A1A8SJT6"/>
<organism evidence="1">
    <name type="scientific">Nothobranchius rachovii</name>
    <name type="common">bluefin notho</name>
    <dbReference type="NCBI Taxonomy" id="451742"/>
    <lineage>
        <taxon>Eukaryota</taxon>
        <taxon>Metazoa</taxon>
        <taxon>Chordata</taxon>
        <taxon>Craniata</taxon>
        <taxon>Vertebrata</taxon>
        <taxon>Euteleostomi</taxon>
        <taxon>Actinopterygii</taxon>
        <taxon>Neopterygii</taxon>
        <taxon>Teleostei</taxon>
        <taxon>Neoteleostei</taxon>
        <taxon>Acanthomorphata</taxon>
        <taxon>Ovalentaria</taxon>
        <taxon>Atherinomorphae</taxon>
        <taxon>Cyprinodontiformes</taxon>
        <taxon>Nothobranchiidae</taxon>
        <taxon>Nothobranchius</taxon>
    </lineage>
</organism>
<proteinExistence type="predicted"/>
<feature type="non-terminal residue" evidence="1">
    <location>
        <position position="1"/>
    </location>
</feature>
<reference evidence="1" key="2">
    <citation type="submission" date="2016-06" db="EMBL/GenBank/DDBJ databases">
        <title>The genome of a short-lived fish provides insights into sex chromosome evolution and the genetic control of aging.</title>
        <authorList>
            <person name="Reichwald K."/>
            <person name="Felder M."/>
            <person name="Petzold A."/>
            <person name="Koch P."/>
            <person name="Groth M."/>
            <person name="Platzer M."/>
        </authorList>
    </citation>
    <scope>NUCLEOTIDE SEQUENCE</scope>
    <source>
        <tissue evidence="1">Brain</tissue>
    </source>
</reference>
<name>A0A1A8SJT6_9TELE</name>
<evidence type="ECO:0000313" key="1">
    <source>
        <dbReference type="EMBL" id="SBS18611.1"/>
    </source>
</evidence>
<feature type="non-terminal residue" evidence="1">
    <location>
        <position position="82"/>
    </location>
</feature>
<gene>
    <name evidence="1" type="primary">Nfu_g_1_024423</name>
</gene>
<sequence>IKCFLFENSSWVHIPSCIWFCAAVQCLLFMECGATFSFHLSRINNVRGGGDESIRSSSVDISVVPRLKCFLCPSGPKKGKDS</sequence>
<protein>
    <submittedName>
        <fullName evidence="1">Uncharacterized protein</fullName>
    </submittedName>
</protein>
<reference evidence="1" key="1">
    <citation type="submission" date="2016-05" db="EMBL/GenBank/DDBJ databases">
        <authorList>
            <person name="Lavstsen T."/>
            <person name="Jespersen J.S."/>
        </authorList>
    </citation>
    <scope>NUCLEOTIDE SEQUENCE</scope>
    <source>
        <tissue evidence="1">Brain</tissue>
    </source>
</reference>
<dbReference type="EMBL" id="HAEI01016142">
    <property type="protein sequence ID" value="SBS18611.1"/>
    <property type="molecule type" value="Transcribed_RNA"/>
</dbReference>